<evidence type="ECO:0000256" key="7">
    <source>
        <dbReference type="SAM" id="Phobius"/>
    </source>
</evidence>
<dbReference type="PANTHER" id="PTHR23501:SF109">
    <property type="entry name" value="MAJOR FACILITATOR SUPERFAMILY (MFS) PROFILE DOMAIN-CONTAINING PROTEIN-RELATED"/>
    <property type="match status" value="1"/>
</dbReference>
<evidence type="ECO:0000256" key="1">
    <source>
        <dbReference type="ARBA" id="ARBA00004141"/>
    </source>
</evidence>
<evidence type="ECO:0000256" key="6">
    <source>
        <dbReference type="SAM" id="MobiDB-lite"/>
    </source>
</evidence>
<protein>
    <submittedName>
        <fullName evidence="8">Fungal trichothecene efflux pump</fullName>
    </submittedName>
</protein>
<evidence type="ECO:0000256" key="4">
    <source>
        <dbReference type="ARBA" id="ARBA00022989"/>
    </source>
</evidence>
<feature type="transmembrane region" description="Helical" evidence="7">
    <location>
        <begin position="124"/>
        <end position="143"/>
    </location>
</feature>
<feature type="transmembrane region" description="Helical" evidence="7">
    <location>
        <begin position="59"/>
        <end position="84"/>
    </location>
</feature>
<keyword evidence="2" id="KW-0813">Transport</keyword>
<dbReference type="SUPFAM" id="SSF103473">
    <property type="entry name" value="MFS general substrate transporter"/>
    <property type="match status" value="1"/>
</dbReference>
<dbReference type="InterPro" id="IPR036259">
    <property type="entry name" value="MFS_trans_sf"/>
</dbReference>
<accession>A0ABR4J2W9</accession>
<feature type="transmembrane region" description="Helical" evidence="7">
    <location>
        <begin position="289"/>
        <end position="306"/>
    </location>
</feature>
<dbReference type="Pfam" id="PF06609">
    <property type="entry name" value="TRI12"/>
    <property type="match status" value="1"/>
</dbReference>
<feature type="transmembrane region" description="Helical" evidence="7">
    <location>
        <begin position="327"/>
        <end position="349"/>
    </location>
</feature>
<proteinExistence type="predicted"/>
<keyword evidence="5 7" id="KW-0472">Membrane</keyword>
<feature type="transmembrane region" description="Helical" evidence="7">
    <location>
        <begin position="256"/>
        <end position="277"/>
    </location>
</feature>
<feature type="compositionally biased region" description="Acidic residues" evidence="6">
    <location>
        <begin position="593"/>
        <end position="605"/>
    </location>
</feature>
<feature type="compositionally biased region" description="Basic and acidic residues" evidence="6">
    <location>
        <begin position="1"/>
        <end position="14"/>
    </location>
</feature>
<dbReference type="InterPro" id="IPR010573">
    <property type="entry name" value="MFS_Str1/Tri12-like"/>
</dbReference>
<reference evidence="8 9" key="1">
    <citation type="submission" date="2024-07" db="EMBL/GenBank/DDBJ databases">
        <title>Section-level genome sequencing and comparative genomics of Aspergillus sections Usti and Cavernicolus.</title>
        <authorList>
            <consortium name="Lawrence Berkeley National Laboratory"/>
            <person name="Nybo J.L."/>
            <person name="Vesth T.C."/>
            <person name="Theobald S."/>
            <person name="Frisvad J.C."/>
            <person name="Larsen T.O."/>
            <person name="Kjaerboelling I."/>
            <person name="Rothschild-Mancinelli K."/>
            <person name="Lyhne E.K."/>
            <person name="Kogle M.E."/>
            <person name="Barry K."/>
            <person name="Clum A."/>
            <person name="Na H."/>
            <person name="Ledsgaard L."/>
            <person name="Lin J."/>
            <person name="Lipzen A."/>
            <person name="Kuo A."/>
            <person name="Riley R."/>
            <person name="Mondo S."/>
            <person name="LaButti K."/>
            <person name="Haridas S."/>
            <person name="Pangalinan J."/>
            <person name="Salamov A.A."/>
            <person name="Simmons B.A."/>
            <person name="Magnuson J.K."/>
            <person name="Chen J."/>
            <person name="Drula E."/>
            <person name="Henrissat B."/>
            <person name="Wiebenga A."/>
            <person name="Lubbers R.J."/>
            <person name="Gomes A.C."/>
            <person name="Makela M.R."/>
            <person name="Stajich J."/>
            <person name="Grigoriev I.V."/>
            <person name="Mortensen U.H."/>
            <person name="De vries R.P."/>
            <person name="Baker S.E."/>
            <person name="Andersen M.R."/>
        </authorList>
    </citation>
    <scope>NUCLEOTIDE SEQUENCE [LARGE SCALE GENOMIC DNA]</scope>
    <source>
        <strain evidence="8 9">CBS 600.67</strain>
    </source>
</reference>
<gene>
    <name evidence="8" type="ORF">BDW59DRAFT_156323</name>
</gene>
<organism evidence="8 9">
    <name type="scientific">Aspergillus cavernicola</name>
    <dbReference type="NCBI Taxonomy" id="176166"/>
    <lineage>
        <taxon>Eukaryota</taxon>
        <taxon>Fungi</taxon>
        <taxon>Dikarya</taxon>
        <taxon>Ascomycota</taxon>
        <taxon>Pezizomycotina</taxon>
        <taxon>Eurotiomycetes</taxon>
        <taxon>Eurotiomycetidae</taxon>
        <taxon>Eurotiales</taxon>
        <taxon>Aspergillaceae</taxon>
        <taxon>Aspergillus</taxon>
        <taxon>Aspergillus subgen. Nidulantes</taxon>
    </lineage>
</organism>
<feature type="transmembrane region" description="Helical" evidence="7">
    <location>
        <begin position="369"/>
        <end position="390"/>
    </location>
</feature>
<dbReference type="EMBL" id="JBFXLS010000002">
    <property type="protein sequence ID" value="KAL2834391.1"/>
    <property type="molecule type" value="Genomic_DNA"/>
</dbReference>
<feature type="transmembrane region" description="Helical" evidence="7">
    <location>
        <begin position="215"/>
        <end position="235"/>
    </location>
</feature>
<feature type="transmembrane region" description="Helical" evidence="7">
    <location>
        <begin position="150"/>
        <end position="171"/>
    </location>
</feature>
<evidence type="ECO:0000313" key="8">
    <source>
        <dbReference type="EMBL" id="KAL2834391.1"/>
    </source>
</evidence>
<comment type="caution">
    <text evidence="8">The sequence shown here is derived from an EMBL/GenBank/DDBJ whole genome shotgun (WGS) entry which is preliminary data.</text>
</comment>
<dbReference type="Gene3D" id="1.20.1250.20">
    <property type="entry name" value="MFS general substrate transporter like domains"/>
    <property type="match status" value="1"/>
</dbReference>
<feature type="transmembrane region" description="Helical" evidence="7">
    <location>
        <begin position="397"/>
        <end position="416"/>
    </location>
</feature>
<feature type="transmembrane region" description="Helical" evidence="7">
    <location>
        <begin position="549"/>
        <end position="568"/>
    </location>
</feature>
<feature type="region of interest" description="Disordered" evidence="6">
    <location>
        <begin position="1"/>
        <end position="30"/>
    </location>
</feature>
<evidence type="ECO:0000256" key="2">
    <source>
        <dbReference type="ARBA" id="ARBA00022448"/>
    </source>
</evidence>
<feature type="region of interest" description="Disordered" evidence="6">
    <location>
        <begin position="585"/>
        <end position="614"/>
    </location>
</feature>
<keyword evidence="9" id="KW-1185">Reference proteome</keyword>
<evidence type="ECO:0000256" key="5">
    <source>
        <dbReference type="ARBA" id="ARBA00023136"/>
    </source>
</evidence>
<evidence type="ECO:0000313" key="9">
    <source>
        <dbReference type="Proteomes" id="UP001610335"/>
    </source>
</evidence>
<sequence length="614" mass="66679">MSAKADRDTIHLEDGIASADPNPDSMKGDLMANNDRAQEARGRDFSQVPKSYWISPSFIGTYSAMGLTFMGTVGGFALFAPVISDVNQDLGPSENIVYAPLINVLLSAVTIQIIGSLSDIFGRRWFFIVGSGLGLIGGILGATAQSITQIIVSQAFFGMSKGFGISFFWVIGELVPMRWRFLAASGQYIYSFPGNPLAAKVALAFQTTTVVHWRGIFYLLIATNGLAMLCWFLFYHPPSFKMLHRRQLFKDLVLNFDWIGLFLYSGGLALVVLGLTWGGDMYPWDSAEVLGTVIGGVVSLTLFGLWEVYNPLPNVEPFIPVYLWKNIAFQSSAWLTGIGAATYYGFSLIWPDAVSVLYPGLSNDRRSTLSTVLILLFVLGQLSGGIIAKFTGARRGAILTAFAATPLLAAAGTNPLNLNLTIALVSTGCFAIGATEGVALVTSTFPLRTQEEIGTAGGLCGTIRQFLASVATAVFSTTLRNRLQTTTPQYMDQAARDVGLPASSVSLLVSVLGDSRPLNGETVPGLQQSMVGTLEHAWRIAHSEAYRTVIYVSLIFVGSALFLCWFVPDLDEKTVDYVAGHIHQASETRRLEEEEEEEEEDDVETQGEPQKQNQ</sequence>
<keyword evidence="4 7" id="KW-1133">Transmembrane helix</keyword>
<feature type="transmembrane region" description="Helical" evidence="7">
    <location>
        <begin position="96"/>
        <end position="118"/>
    </location>
</feature>
<comment type="subcellular location">
    <subcellularLocation>
        <location evidence="1">Membrane</location>
        <topology evidence="1">Multi-pass membrane protein</topology>
    </subcellularLocation>
</comment>
<dbReference type="PANTHER" id="PTHR23501">
    <property type="entry name" value="MAJOR FACILITATOR SUPERFAMILY"/>
    <property type="match status" value="1"/>
</dbReference>
<keyword evidence="3 7" id="KW-0812">Transmembrane</keyword>
<evidence type="ECO:0000256" key="3">
    <source>
        <dbReference type="ARBA" id="ARBA00022692"/>
    </source>
</evidence>
<dbReference type="Proteomes" id="UP001610335">
    <property type="component" value="Unassembled WGS sequence"/>
</dbReference>
<name>A0ABR4J2W9_9EURO</name>